<reference evidence="1" key="1">
    <citation type="submission" date="2021-12" db="EMBL/GenBank/DDBJ databases">
        <authorList>
            <person name="Martin H S."/>
        </authorList>
    </citation>
    <scope>NUCLEOTIDE SEQUENCE</scope>
</reference>
<accession>A0A8J9YA61</accession>
<dbReference type="OrthoDB" id="1607513at2759"/>
<dbReference type="Proteomes" id="UP000838878">
    <property type="component" value="Chromosome 4"/>
</dbReference>
<evidence type="ECO:0000313" key="1">
    <source>
        <dbReference type="EMBL" id="CAH0724824.1"/>
    </source>
</evidence>
<evidence type="ECO:0000313" key="2">
    <source>
        <dbReference type="Proteomes" id="UP000838878"/>
    </source>
</evidence>
<keyword evidence="2" id="KW-1185">Reference proteome</keyword>
<proteinExistence type="predicted"/>
<sequence>MSGTHYLTESLAIVIVDDLKNVMSIMKTKPIYGVAKNFLLKLEEGLEIYFPRHVIEDNMLLGLCTFLDPRFKIHAFLDNASAEVEPTLETTRISERTATPNQAMTRLAGIPHVIFYYSIRSDKKDL</sequence>
<dbReference type="AlphaFoldDB" id="A0A8J9YA61"/>
<organism evidence="1 2">
    <name type="scientific">Brenthis ino</name>
    <name type="common">lesser marbled fritillary</name>
    <dbReference type="NCBI Taxonomy" id="405034"/>
    <lineage>
        <taxon>Eukaryota</taxon>
        <taxon>Metazoa</taxon>
        <taxon>Ecdysozoa</taxon>
        <taxon>Arthropoda</taxon>
        <taxon>Hexapoda</taxon>
        <taxon>Insecta</taxon>
        <taxon>Pterygota</taxon>
        <taxon>Neoptera</taxon>
        <taxon>Endopterygota</taxon>
        <taxon>Lepidoptera</taxon>
        <taxon>Glossata</taxon>
        <taxon>Ditrysia</taxon>
        <taxon>Papilionoidea</taxon>
        <taxon>Nymphalidae</taxon>
        <taxon>Heliconiinae</taxon>
        <taxon>Argynnini</taxon>
        <taxon>Brenthis</taxon>
    </lineage>
</organism>
<dbReference type="EMBL" id="OV170224">
    <property type="protein sequence ID" value="CAH0724824.1"/>
    <property type="molecule type" value="Genomic_DNA"/>
</dbReference>
<gene>
    <name evidence="1" type="ORF">BINO364_LOCUS10481</name>
</gene>
<protein>
    <submittedName>
        <fullName evidence="1">Uncharacterized protein</fullName>
    </submittedName>
</protein>
<name>A0A8J9YA61_9NEOP</name>
<feature type="non-terminal residue" evidence="1">
    <location>
        <position position="126"/>
    </location>
</feature>